<evidence type="ECO:0008006" key="3">
    <source>
        <dbReference type="Google" id="ProtNLM"/>
    </source>
</evidence>
<reference evidence="1" key="1">
    <citation type="journal article" date="2014" name="Int. J. Syst. Evol. Microbiol.">
        <title>Complete genome sequence of Corynebacterium casei LMG S-19264T (=DSM 44701T), isolated from a smear-ripened cheese.</title>
        <authorList>
            <consortium name="US DOE Joint Genome Institute (JGI-PGF)"/>
            <person name="Walter F."/>
            <person name="Albersmeier A."/>
            <person name="Kalinowski J."/>
            <person name="Ruckert C."/>
        </authorList>
    </citation>
    <scope>NUCLEOTIDE SEQUENCE</scope>
    <source>
        <strain evidence="1">JCM 4956</strain>
    </source>
</reference>
<comment type="caution">
    <text evidence="1">The sequence shown here is derived from an EMBL/GenBank/DDBJ whole genome shotgun (WGS) entry which is preliminary data.</text>
</comment>
<dbReference type="Pfam" id="PF05719">
    <property type="entry name" value="GPP34"/>
    <property type="match status" value="1"/>
</dbReference>
<dbReference type="Proteomes" id="UP000645555">
    <property type="component" value="Unassembled WGS sequence"/>
</dbReference>
<organism evidence="1 2">
    <name type="scientific">Streptomyces fructofermentans</name>
    <dbReference type="NCBI Taxonomy" id="152141"/>
    <lineage>
        <taxon>Bacteria</taxon>
        <taxon>Bacillati</taxon>
        <taxon>Actinomycetota</taxon>
        <taxon>Actinomycetes</taxon>
        <taxon>Kitasatosporales</taxon>
        <taxon>Streptomycetaceae</taxon>
        <taxon>Streptomyces</taxon>
    </lineage>
</organism>
<name>A0A918KMY9_9ACTN</name>
<keyword evidence="2" id="KW-1185">Reference proteome</keyword>
<proteinExistence type="predicted"/>
<evidence type="ECO:0000313" key="1">
    <source>
        <dbReference type="EMBL" id="GGX69741.1"/>
    </source>
</evidence>
<dbReference type="GO" id="GO:0070273">
    <property type="term" value="F:phosphatidylinositol-4-phosphate binding"/>
    <property type="evidence" value="ECO:0007669"/>
    <property type="project" value="InterPro"/>
</dbReference>
<accession>A0A918KMY9</accession>
<dbReference type="EMBL" id="BMWD01000014">
    <property type="protein sequence ID" value="GGX69741.1"/>
    <property type="molecule type" value="Genomic_DNA"/>
</dbReference>
<dbReference type="RefSeq" id="WP_190037060.1">
    <property type="nucleotide sequence ID" value="NZ_BMWD01000014.1"/>
</dbReference>
<sequence>MTTPRDLLFVALEAEAGHPVQMGEVSLALAGAEVIDFLKSPTIRLDAGRIVPGHLPTPADRLLLEAAAALVMTEPYESVGDWLWRRGDSLAETYVAAFEAEGLVVQQGRKRFRLRDGQAVLVDSLPRRQAAERWASAEPVLVALAESLGIHSNQDGDAPEIADYAVETVLAAVNGALLELDAERRRRSVEGAAFDNLWRSPE</sequence>
<evidence type="ECO:0000313" key="2">
    <source>
        <dbReference type="Proteomes" id="UP000645555"/>
    </source>
</evidence>
<reference evidence="1" key="2">
    <citation type="submission" date="2020-09" db="EMBL/GenBank/DDBJ databases">
        <authorList>
            <person name="Sun Q."/>
            <person name="Ohkuma M."/>
        </authorList>
    </citation>
    <scope>NUCLEOTIDE SEQUENCE</scope>
    <source>
        <strain evidence="1">JCM 4956</strain>
    </source>
</reference>
<protein>
    <recommendedName>
        <fullName evidence="3">GPP34 family phosphoprotein</fullName>
    </recommendedName>
</protein>
<gene>
    <name evidence="1" type="ORF">GCM10010515_41740</name>
</gene>
<dbReference type="InterPro" id="IPR008628">
    <property type="entry name" value="GPP34-like"/>
</dbReference>
<dbReference type="AlphaFoldDB" id="A0A918KMY9"/>